<dbReference type="InterPro" id="IPR051678">
    <property type="entry name" value="AGP_Transferase"/>
</dbReference>
<sequence>MNSPAAAAPGIVAPNTRNLEDLANDMAGWLTARLPGARDVTVSNLSYPLGAGMSHETILFDAAWRQDGTARQQGLVVRIKPTRHLVYQDDMFDEQYRLMRVMHEDGRVKVAHPLWFEPSPELLGAPFFVMERLQGRVAVSLPPYAETGWVADATPAQRRTLWENSVRQLAAIQTIPVSAAPFLDPADGPHGFDHEWDRWQRYLAWLPEDHATPFLREASGALDKTRPQGIEPGIVWGDSRLGNVMIDADFGVVAVMDWEQTSLGGALHDLGWWLHTERMQTIGRGLPPLDGMGTHDETRSLWSEVCGKQTADIAWYEAFAAFKMACLTRRMMALGAQIAVGRHGIDTPNNRRMADLLGMSIPAA</sequence>
<gene>
    <name evidence="2" type="ORF">Q5H94_07360</name>
</gene>
<feature type="domain" description="Aminoglycoside phosphotransferase" evidence="1">
    <location>
        <begin position="63"/>
        <end position="274"/>
    </location>
</feature>
<accession>A0ABT8ZX46</accession>
<organism evidence="2 3">
    <name type="scientific">Sphingomonas immobilis</name>
    <dbReference type="NCBI Taxonomy" id="3063997"/>
    <lineage>
        <taxon>Bacteria</taxon>
        <taxon>Pseudomonadati</taxon>
        <taxon>Pseudomonadota</taxon>
        <taxon>Alphaproteobacteria</taxon>
        <taxon>Sphingomonadales</taxon>
        <taxon>Sphingomonadaceae</taxon>
        <taxon>Sphingomonas</taxon>
    </lineage>
</organism>
<keyword evidence="3" id="KW-1185">Reference proteome</keyword>
<evidence type="ECO:0000313" key="3">
    <source>
        <dbReference type="Proteomes" id="UP001176468"/>
    </source>
</evidence>
<dbReference type="SUPFAM" id="SSF56112">
    <property type="entry name" value="Protein kinase-like (PK-like)"/>
    <property type="match status" value="1"/>
</dbReference>
<dbReference type="InterPro" id="IPR002575">
    <property type="entry name" value="Aminoglycoside_PTrfase"/>
</dbReference>
<dbReference type="RefSeq" id="WP_304560606.1">
    <property type="nucleotide sequence ID" value="NZ_JAUQSZ010000004.1"/>
</dbReference>
<dbReference type="Gene3D" id="3.90.1200.10">
    <property type="match status" value="1"/>
</dbReference>
<evidence type="ECO:0000313" key="2">
    <source>
        <dbReference type="EMBL" id="MDO7842138.1"/>
    </source>
</evidence>
<dbReference type="PANTHER" id="PTHR21310:SF40">
    <property type="entry name" value="AMINOGLYCOSIDE PHOSPHOTRANSFERASE DOMAIN-CONTAINING PROTEIN-RELATED"/>
    <property type="match status" value="1"/>
</dbReference>
<dbReference type="InterPro" id="IPR011009">
    <property type="entry name" value="Kinase-like_dom_sf"/>
</dbReference>
<dbReference type="Proteomes" id="UP001176468">
    <property type="component" value="Unassembled WGS sequence"/>
</dbReference>
<dbReference type="InterPro" id="IPR041726">
    <property type="entry name" value="ACAD10_11_N"/>
</dbReference>
<evidence type="ECO:0000259" key="1">
    <source>
        <dbReference type="Pfam" id="PF01636"/>
    </source>
</evidence>
<dbReference type="Gene3D" id="3.30.200.20">
    <property type="entry name" value="Phosphorylase Kinase, domain 1"/>
    <property type="match status" value="1"/>
</dbReference>
<dbReference type="EMBL" id="JAUQSZ010000004">
    <property type="protein sequence ID" value="MDO7842138.1"/>
    <property type="molecule type" value="Genomic_DNA"/>
</dbReference>
<protein>
    <submittedName>
        <fullName evidence="2">Phosphotransferase family protein</fullName>
    </submittedName>
</protein>
<reference evidence="2" key="1">
    <citation type="submission" date="2023-07" db="EMBL/GenBank/DDBJ databases">
        <authorList>
            <person name="Kim M.K."/>
        </authorList>
    </citation>
    <scope>NUCLEOTIDE SEQUENCE</scope>
    <source>
        <strain evidence="2">CA1-15</strain>
    </source>
</reference>
<comment type="caution">
    <text evidence="2">The sequence shown here is derived from an EMBL/GenBank/DDBJ whole genome shotgun (WGS) entry which is preliminary data.</text>
</comment>
<dbReference type="Pfam" id="PF01636">
    <property type="entry name" value="APH"/>
    <property type="match status" value="1"/>
</dbReference>
<proteinExistence type="predicted"/>
<name>A0ABT8ZX46_9SPHN</name>
<dbReference type="PANTHER" id="PTHR21310">
    <property type="entry name" value="AMINOGLYCOSIDE PHOSPHOTRANSFERASE-RELATED-RELATED"/>
    <property type="match status" value="1"/>
</dbReference>
<dbReference type="CDD" id="cd05154">
    <property type="entry name" value="ACAD10_11_N-like"/>
    <property type="match status" value="1"/>
</dbReference>